<sequence length="41" mass="4755">MMALQVGSYSHKEDRKPCIRWSLFWFCSQGEDHPSIPCGRA</sequence>
<reference evidence="2" key="1">
    <citation type="journal article" date="2015" name="Nat. Plants">
        <title>Genome expansion of Arabis alpina linked with retrotransposition and reduced symmetric DNA methylation.</title>
        <authorList>
            <person name="Willing E.M."/>
            <person name="Rawat V."/>
            <person name="Mandakova T."/>
            <person name="Maumus F."/>
            <person name="James G.V."/>
            <person name="Nordstroem K.J."/>
            <person name="Becker C."/>
            <person name="Warthmann N."/>
            <person name="Chica C."/>
            <person name="Szarzynska B."/>
            <person name="Zytnicki M."/>
            <person name="Albani M.C."/>
            <person name="Kiefer C."/>
            <person name="Bergonzi S."/>
            <person name="Castaings L."/>
            <person name="Mateos J.L."/>
            <person name="Berns M.C."/>
            <person name="Bujdoso N."/>
            <person name="Piofczyk T."/>
            <person name="de Lorenzo L."/>
            <person name="Barrero-Sicilia C."/>
            <person name="Mateos I."/>
            <person name="Piednoel M."/>
            <person name="Hagmann J."/>
            <person name="Chen-Min-Tao R."/>
            <person name="Iglesias-Fernandez R."/>
            <person name="Schuster S.C."/>
            <person name="Alonso-Blanco C."/>
            <person name="Roudier F."/>
            <person name="Carbonero P."/>
            <person name="Paz-Ares J."/>
            <person name="Davis S.J."/>
            <person name="Pecinka A."/>
            <person name="Quesneville H."/>
            <person name="Colot V."/>
            <person name="Lysak M.A."/>
            <person name="Weigel D."/>
            <person name="Coupland G."/>
            <person name="Schneeberger K."/>
        </authorList>
    </citation>
    <scope>NUCLEOTIDE SEQUENCE [LARGE SCALE GENOMIC DNA]</scope>
    <source>
        <strain evidence="2">cv. Pajares</strain>
    </source>
</reference>
<dbReference type="EMBL" id="CM002869">
    <property type="protein sequence ID" value="KFK43976.1"/>
    <property type="molecule type" value="Genomic_DNA"/>
</dbReference>
<evidence type="ECO:0000313" key="1">
    <source>
        <dbReference type="EMBL" id="KFK43976.1"/>
    </source>
</evidence>
<accession>A0A087HPC4</accession>
<dbReference type="Gramene" id="KFK43976">
    <property type="protein sequence ID" value="KFK43976"/>
    <property type="gene ID" value="AALP_AA1G198600"/>
</dbReference>
<evidence type="ECO:0000313" key="2">
    <source>
        <dbReference type="Proteomes" id="UP000029120"/>
    </source>
</evidence>
<keyword evidence="2" id="KW-1185">Reference proteome</keyword>
<gene>
    <name evidence="1" type="ordered locus">AALP_Aa1g198600</name>
</gene>
<name>A0A087HPC4_ARAAL</name>
<proteinExistence type="predicted"/>
<organism evidence="1 2">
    <name type="scientific">Arabis alpina</name>
    <name type="common">Alpine rock-cress</name>
    <dbReference type="NCBI Taxonomy" id="50452"/>
    <lineage>
        <taxon>Eukaryota</taxon>
        <taxon>Viridiplantae</taxon>
        <taxon>Streptophyta</taxon>
        <taxon>Embryophyta</taxon>
        <taxon>Tracheophyta</taxon>
        <taxon>Spermatophyta</taxon>
        <taxon>Magnoliopsida</taxon>
        <taxon>eudicotyledons</taxon>
        <taxon>Gunneridae</taxon>
        <taxon>Pentapetalae</taxon>
        <taxon>rosids</taxon>
        <taxon>malvids</taxon>
        <taxon>Brassicales</taxon>
        <taxon>Brassicaceae</taxon>
        <taxon>Arabideae</taxon>
        <taxon>Arabis</taxon>
    </lineage>
</organism>
<protein>
    <submittedName>
        <fullName evidence="1">Uncharacterized protein</fullName>
    </submittedName>
</protein>
<dbReference type="AlphaFoldDB" id="A0A087HPC4"/>
<dbReference type="Proteomes" id="UP000029120">
    <property type="component" value="Chromosome 1"/>
</dbReference>